<dbReference type="InterPro" id="IPR016032">
    <property type="entry name" value="Sig_transdc_resp-reg_C-effctor"/>
</dbReference>
<proteinExistence type="predicted"/>
<protein>
    <recommendedName>
        <fullName evidence="4">HTH luxR-type domain-containing protein</fullName>
    </recommendedName>
</protein>
<organism evidence="5 6">
    <name type="scientific">Sinosporangium siamense</name>
    <dbReference type="NCBI Taxonomy" id="1367973"/>
    <lineage>
        <taxon>Bacteria</taxon>
        <taxon>Bacillati</taxon>
        <taxon>Actinomycetota</taxon>
        <taxon>Actinomycetes</taxon>
        <taxon>Streptosporangiales</taxon>
        <taxon>Streptosporangiaceae</taxon>
        <taxon>Sinosporangium</taxon>
    </lineage>
</organism>
<dbReference type="AlphaFoldDB" id="A0A919RB74"/>
<dbReference type="PRINTS" id="PR00038">
    <property type="entry name" value="HTHLUXR"/>
</dbReference>
<dbReference type="GO" id="GO:0005524">
    <property type="term" value="F:ATP binding"/>
    <property type="evidence" value="ECO:0007669"/>
    <property type="project" value="UniProtKB-KW"/>
</dbReference>
<evidence type="ECO:0000313" key="6">
    <source>
        <dbReference type="Proteomes" id="UP000606172"/>
    </source>
</evidence>
<dbReference type="PANTHER" id="PTHR16305">
    <property type="entry name" value="TESTICULAR SOLUBLE ADENYLYL CYCLASE"/>
    <property type="match status" value="1"/>
</dbReference>
<dbReference type="SMART" id="SM00421">
    <property type="entry name" value="HTH_LUXR"/>
    <property type="match status" value="1"/>
</dbReference>
<dbReference type="PROSITE" id="PS50043">
    <property type="entry name" value="HTH_LUXR_2"/>
    <property type="match status" value="1"/>
</dbReference>
<evidence type="ECO:0000256" key="3">
    <source>
        <dbReference type="SAM" id="MobiDB-lite"/>
    </source>
</evidence>
<evidence type="ECO:0000256" key="2">
    <source>
        <dbReference type="ARBA" id="ARBA00022840"/>
    </source>
</evidence>
<dbReference type="InterPro" id="IPR000792">
    <property type="entry name" value="Tscrpt_reg_LuxR_C"/>
</dbReference>
<dbReference type="GO" id="GO:0004016">
    <property type="term" value="F:adenylate cyclase activity"/>
    <property type="evidence" value="ECO:0007669"/>
    <property type="project" value="TreeGrafter"/>
</dbReference>
<sequence length="486" mass="51332">MKMLERDDEFALLRGLLAECRKGLGSATTITGAVASGKTELLHAFSAEVAGGGVPVLSALASSAERTLPLGVVGQLFNHASLPKSRRDHMARLFTAMQRGSGPPDQWTVNERARVMNVLWSELLLLAERGPMLITVDDVHYADAFSMRCLLYFIHRLRDAPVLMLLTKRERPQRVHPLIDADLLRLRHCHLVKLGPLGVPSVAALAAGHVPADEIDRFAGDCHEVSGGNPLLIHALLDDRRAAPAGAAGHLVVGQAYRHAVLATVHRGGRTELRVARGLAVLGDLRAPGLLEELLRVDTMAVEQAVAGLVAAGVLAHGGFRHPAGRSAVLGDMDLSHRAELRSRLARLRRGRGGKARAGSPAAGHGRGRHTAPRNAGPGATDPGAEPGGAELSGAERRVAALAAEGLMNREIAERLAITVSTVEQHLTKIYRKLEIDGRAGLAKAFAAHSDLVPGGDRPEPVVGSGPVWPPAGWAQTGLASSHTGG</sequence>
<dbReference type="PANTHER" id="PTHR16305:SF35">
    <property type="entry name" value="TRANSCRIPTIONAL ACTIVATOR DOMAIN"/>
    <property type="match status" value="1"/>
</dbReference>
<feature type="compositionally biased region" description="Basic residues" evidence="3">
    <location>
        <begin position="346"/>
        <end position="355"/>
    </location>
</feature>
<dbReference type="Gene3D" id="1.10.10.10">
    <property type="entry name" value="Winged helix-like DNA-binding domain superfamily/Winged helix DNA-binding domain"/>
    <property type="match status" value="1"/>
</dbReference>
<dbReference type="Pfam" id="PF00196">
    <property type="entry name" value="GerE"/>
    <property type="match status" value="1"/>
</dbReference>
<dbReference type="InterPro" id="IPR036388">
    <property type="entry name" value="WH-like_DNA-bd_sf"/>
</dbReference>
<dbReference type="GO" id="GO:0005737">
    <property type="term" value="C:cytoplasm"/>
    <property type="evidence" value="ECO:0007669"/>
    <property type="project" value="TreeGrafter"/>
</dbReference>
<dbReference type="Proteomes" id="UP000606172">
    <property type="component" value="Unassembled WGS sequence"/>
</dbReference>
<accession>A0A919RB74</accession>
<dbReference type="SUPFAM" id="SSF46894">
    <property type="entry name" value="C-terminal effector domain of the bipartite response regulators"/>
    <property type="match status" value="1"/>
</dbReference>
<dbReference type="InterPro" id="IPR027417">
    <property type="entry name" value="P-loop_NTPase"/>
</dbReference>
<keyword evidence="2" id="KW-0067">ATP-binding</keyword>
<dbReference type="GO" id="GO:0003677">
    <property type="term" value="F:DNA binding"/>
    <property type="evidence" value="ECO:0007669"/>
    <property type="project" value="InterPro"/>
</dbReference>
<feature type="domain" description="HTH luxR-type" evidence="4">
    <location>
        <begin position="385"/>
        <end position="450"/>
    </location>
</feature>
<reference evidence="5" key="1">
    <citation type="submission" date="2021-01" db="EMBL/GenBank/DDBJ databases">
        <title>Whole genome shotgun sequence of Sinosporangium siamense NBRC 109515.</title>
        <authorList>
            <person name="Komaki H."/>
            <person name="Tamura T."/>
        </authorList>
    </citation>
    <scope>NUCLEOTIDE SEQUENCE</scope>
    <source>
        <strain evidence="5">NBRC 109515</strain>
    </source>
</reference>
<gene>
    <name evidence="5" type="ORF">Ssi02_09190</name>
</gene>
<keyword evidence="6" id="KW-1185">Reference proteome</keyword>
<dbReference type="InterPro" id="IPR041664">
    <property type="entry name" value="AAA_16"/>
</dbReference>
<evidence type="ECO:0000313" key="5">
    <source>
        <dbReference type="EMBL" id="GII90688.1"/>
    </source>
</evidence>
<dbReference type="GO" id="GO:0006355">
    <property type="term" value="P:regulation of DNA-templated transcription"/>
    <property type="evidence" value="ECO:0007669"/>
    <property type="project" value="InterPro"/>
</dbReference>
<dbReference type="EMBL" id="BOOW01000006">
    <property type="protein sequence ID" value="GII90688.1"/>
    <property type="molecule type" value="Genomic_DNA"/>
</dbReference>
<evidence type="ECO:0000259" key="4">
    <source>
        <dbReference type="PROSITE" id="PS50043"/>
    </source>
</evidence>
<evidence type="ECO:0000256" key="1">
    <source>
        <dbReference type="ARBA" id="ARBA00022741"/>
    </source>
</evidence>
<feature type="region of interest" description="Disordered" evidence="3">
    <location>
        <begin position="346"/>
        <end position="391"/>
    </location>
</feature>
<dbReference type="SUPFAM" id="SSF52540">
    <property type="entry name" value="P-loop containing nucleoside triphosphate hydrolases"/>
    <property type="match status" value="1"/>
</dbReference>
<dbReference type="Pfam" id="PF13191">
    <property type="entry name" value="AAA_16"/>
    <property type="match status" value="1"/>
</dbReference>
<dbReference type="CDD" id="cd06170">
    <property type="entry name" value="LuxR_C_like"/>
    <property type="match status" value="1"/>
</dbReference>
<name>A0A919RB74_9ACTN</name>
<feature type="region of interest" description="Disordered" evidence="3">
    <location>
        <begin position="464"/>
        <end position="486"/>
    </location>
</feature>
<keyword evidence="1" id="KW-0547">Nucleotide-binding</keyword>
<comment type="caution">
    <text evidence="5">The sequence shown here is derived from an EMBL/GenBank/DDBJ whole genome shotgun (WGS) entry which is preliminary data.</text>
</comment>